<dbReference type="SMART" id="SM00191">
    <property type="entry name" value="Int_alpha"/>
    <property type="match status" value="7"/>
</dbReference>
<keyword evidence="2" id="KW-0677">Repeat</keyword>
<dbReference type="Pfam" id="PF01839">
    <property type="entry name" value="FG-GAP"/>
    <property type="match status" value="7"/>
</dbReference>
<evidence type="ECO:0000256" key="1">
    <source>
        <dbReference type="ARBA" id="ARBA00022729"/>
    </source>
</evidence>
<dbReference type="InterPro" id="IPR028994">
    <property type="entry name" value="Integrin_alpha_N"/>
</dbReference>
<dbReference type="InterPro" id="IPR000413">
    <property type="entry name" value="Integrin_alpha"/>
</dbReference>
<dbReference type="Gene3D" id="2.130.10.130">
    <property type="entry name" value="Integrin alpha, N-terminal"/>
    <property type="match status" value="4"/>
</dbReference>
<organism evidence="5 6">
    <name type="scientific">Nitrosomonas oligotropha</name>
    <dbReference type="NCBI Taxonomy" id="42354"/>
    <lineage>
        <taxon>Bacteria</taxon>
        <taxon>Pseudomonadati</taxon>
        <taxon>Pseudomonadota</taxon>
        <taxon>Betaproteobacteria</taxon>
        <taxon>Nitrosomonadales</taxon>
        <taxon>Nitrosomonadaceae</taxon>
        <taxon>Nitrosomonas</taxon>
    </lineage>
</organism>
<dbReference type="PROSITE" id="PS51470">
    <property type="entry name" value="FG_GAP"/>
    <property type="match status" value="3"/>
</dbReference>
<evidence type="ECO:0000256" key="4">
    <source>
        <dbReference type="ARBA" id="ARBA00023180"/>
    </source>
</evidence>
<dbReference type="AlphaFoldDB" id="A0A2T5HZT9"/>
<dbReference type="RefSeq" id="WP_258192996.1">
    <property type="nucleotide sequence ID" value="NZ_QAOI01000010.1"/>
</dbReference>
<keyword evidence="3" id="KW-0378">Hydrolase</keyword>
<dbReference type="GO" id="GO:0016787">
    <property type="term" value="F:hydrolase activity"/>
    <property type="evidence" value="ECO:0007669"/>
    <property type="project" value="UniProtKB-KW"/>
</dbReference>
<dbReference type="GO" id="GO:0008305">
    <property type="term" value="C:integrin complex"/>
    <property type="evidence" value="ECO:0007669"/>
    <property type="project" value="InterPro"/>
</dbReference>
<dbReference type="PANTHER" id="PTHR23221:SF7">
    <property type="entry name" value="PHOSPHATIDYLINOSITOL-GLYCAN-SPECIFIC PHOSPHOLIPASE D"/>
    <property type="match status" value="1"/>
</dbReference>
<gene>
    <name evidence="5" type="ORF">C8R26_11017</name>
</gene>
<accession>A0A2T5HZT9</accession>
<dbReference type="PRINTS" id="PR01185">
    <property type="entry name" value="INTEGRINA"/>
</dbReference>
<dbReference type="InterPro" id="IPR013517">
    <property type="entry name" value="FG-GAP"/>
</dbReference>
<comment type="caution">
    <text evidence="5">The sequence shown here is derived from an EMBL/GenBank/DDBJ whole genome shotgun (WGS) entry which is preliminary data.</text>
</comment>
<evidence type="ECO:0000256" key="2">
    <source>
        <dbReference type="ARBA" id="ARBA00022737"/>
    </source>
</evidence>
<keyword evidence="1" id="KW-0732">Signal</keyword>
<sequence>MALPIQQETVILQLTQAMFNAAPGAIYLEALVTQVETGQSVADLAQSLMGSTLFFGKNYAADLTPEAFADAFIQDLIGDNATPESKALAINFITGKMAAGATQGEVIADVTGILSAFPTTDSLWGAAALAYNTRNAAKIIDNLAGDTVSAGDKTGAIDYILAQMAAGQTFGATVADFISVLDGMDHADPTWGHAAALFDNRIEVSRYYSIEKAGAATDLATLQQILTGITPDVATVATAKAAVDNLLDNPVIDLARLDGANGFKLNGVIGSDDTGESVGSAGDINGDGFDDLIVGAPHNFDDFYSGASFVVFGKASGFDAAISLSSLNGTNGFRLNGVAGGDAAGNAVSSAGDINGDGFDDLLIGAPISDVPKNDTGYTYVVFGKSSGFSATMELSSLNGSDGFRMHLDKADQLLGWSVSGAGDVNGDHIDDLIIGAPIGERGYVIFGKTSGFNAQLDLASLDGSNGFQMNGLEAGAQFGNGVSAGDINGDGINDLIVGSYYGGSGTSYVIFGKASGFDAILDLSGLDGSNGFSVEGAAEGDEAGYSIDNAGDVNGDGFDDVIIGARSAGIDGKASGVAYVVFGKAAGFDATIQLSDLDGSNGFRLEGVADEDKAGRSVSTAGDFNGDGFDDVIVGSYAADANGKDSGSAYVVFGKASGFSASLDLSNLSSSDGFALSGLAAGNSLGKSVSSAGDLNNDGFDDLIIGASFAFGGTFNSGAAYVIFGHSFSSAAAAKTVATDSHDVTGQDAALLLTGVNAAMDLI</sequence>
<evidence type="ECO:0000313" key="5">
    <source>
        <dbReference type="EMBL" id="PTQ77097.1"/>
    </source>
</evidence>
<dbReference type="InterPro" id="IPR013519">
    <property type="entry name" value="Int_alpha_beta-p"/>
</dbReference>
<dbReference type="GO" id="GO:0007155">
    <property type="term" value="P:cell adhesion"/>
    <property type="evidence" value="ECO:0007669"/>
    <property type="project" value="InterPro"/>
</dbReference>
<reference evidence="5 6" key="1">
    <citation type="submission" date="2018-04" db="EMBL/GenBank/DDBJ databases">
        <title>Active sludge and wastewater microbial communities from Klosterneuburg, Austria.</title>
        <authorList>
            <person name="Wagner M."/>
        </authorList>
    </citation>
    <scope>NUCLEOTIDE SEQUENCE [LARGE SCALE GENOMIC DNA]</scope>
    <source>
        <strain evidence="5 6">Nm49</strain>
    </source>
</reference>
<dbReference type="EMBL" id="QAOI01000010">
    <property type="protein sequence ID" value="PTQ77097.1"/>
    <property type="molecule type" value="Genomic_DNA"/>
</dbReference>
<dbReference type="Proteomes" id="UP000244128">
    <property type="component" value="Unassembled WGS sequence"/>
</dbReference>
<dbReference type="SUPFAM" id="SSF69318">
    <property type="entry name" value="Integrin alpha N-terminal domain"/>
    <property type="match status" value="1"/>
</dbReference>
<name>A0A2T5HZT9_9PROT</name>
<keyword evidence="4" id="KW-0325">Glycoprotein</keyword>
<evidence type="ECO:0000256" key="3">
    <source>
        <dbReference type="ARBA" id="ARBA00022801"/>
    </source>
</evidence>
<dbReference type="PANTHER" id="PTHR23221">
    <property type="entry name" value="GLYCOSYLPHOSPHATIDYLINOSITOL PHOSPHOLIPASE D"/>
    <property type="match status" value="1"/>
</dbReference>
<protein>
    <submittedName>
        <fullName evidence="5">FG-GAP repeat protein</fullName>
    </submittedName>
</protein>
<proteinExistence type="predicted"/>
<evidence type="ECO:0000313" key="6">
    <source>
        <dbReference type="Proteomes" id="UP000244128"/>
    </source>
</evidence>